<feature type="compositionally biased region" description="Pro residues" evidence="1">
    <location>
        <begin position="39"/>
        <end position="51"/>
    </location>
</feature>
<dbReference type="PANTHER" id="PTHR45615">
    <property type="entry name" value="MYOSIN HEAVY CHAIN, NON-MUSCLE"/>
    <property type="match status" value="1"/>
</dbReference>
<feature type="compositionally biased region" description="Polar residues" evidence="1">
    <location>
        <begin position="410"/>
        <end position="421"/>
    </location>
</feature>
<feature type="compositionally biased region" description="Basic and acidic residues" evidence="1">
    <location>
        <begin position="941"/>
        <end position="969"/>
    </location>
</feature>
<dbReference type="GeneID" id="25565168"/>
<dbReference type="OMA" id="FAYHEEL"/>
<feature type="compositionally biased region" description="Basic residues" evidence="1">
    <location>
        <begin position="469"/>
        <end position="481"/>
    </location>
</feature>
<feature type="region of interest" description="Disordered" evidence="1">
    <location>
        <begin position="907"/>
        <end position="1150"/>
    </location>
</feature>
<dbReference type="PANTHER" id="PTHR45615:SF80">
    <property type="entry name" value="GRIP DOMAIN-CONTAINING PROTEIN"/>
    <property type="match status" value="1"/>
</dbReference>
<proteinExistence type="predicted"/>
<feature type="compositionally biased region" description="Basic and acidic residues" evidence="1">
    <location>
        <begin position="337"/>
        <end position="353"/>
    </location>
</feature>
<feature type="compositionally biased region" description="Acidic residues" evidence="1">
    <location>
        <begin position="251"/>
        <end position="265"/>
    </location>
</feature>
<feature type="compositionally biased region" description="Acidic residues" evidence="1">
    <location>
        <begin position="195"/>
        <end position="207"/>
    </location>
</feature>
<evidence type="ECO:0000313" key="2">
    <source>
        <dbReference type="EMBL" id="KNC50084.1"/>
    </source>
</evidence>
<feature type="compositionally biased region" description="Acidic residues" evidence="1">
    <location>
        <begin position="169"/>
        <end position="179"/>
    </location>
</feature>
<feature type="compositionally biased region" description="Gly residues" evidence="1">
    <location>
        <begin position="582"/>
        <end position="596"/>
    </location>
</feature>
<evidence type="ECO:0000313" key="3">
    <source>
        <dbReference type="Proteomes" id="UP000054408"/>
    </source>
</evidence>
<dbReference type="EMBL" id="GL349459">
    <property type="protein sequence ID" value="KNC50084.1"/>
    <property type="molecule type" value="Genomic_DNA"/>
</dbReference>
<name>A0A0L0DCP1_THETB</name>
<dbReference type="RefSeq" id="XP_013757247.1">
    <property type="nucleotide sequence ID" value="XM_013901793.1"/>
</dbReference>
<reference evidence="2 3" key="1">
    <citation type="submission" date="2010-05" db="EMBL/GenBank/DDBJ databases">
        <title>The Genome Sequence of Thecamonas trahens ATCC 50062.</title>
        <authorList>
            <consortium name="The Broad Institute Genome Sequencing Platform"/>
            <person name="Russ C."/>
            <person name="Cuomo C."/>
            <person name="Shea T."/>
            <person name="Young S.K."/>
            <person name="Zeng Q."/>
            <person name="Koehrsen M."/>
            <person name="Haas B."/>
            <person name="Borodovsky M."/>
            <person name="Guigo R."/>
            <person name="Alvarado L."/>
            <person name="Berlin A."/>
            <person name="Bochicchio J."/>
            <person name="Borenstein D."/>
            <person name="Chapman S."/>
            <person name="Chen Z."/>
            <person name="Freedman E."/>
            <person name="Gellesch M."/>
            <person name="Goldberg J."/>
            <person name="Griggs A."/>
            <person name="Gujja S."/>
            <person name="Heilman E."/>
            <person name="Heiman D."/>
            <person name="Hepburn T."/>
            <person name="Howarth C."/>
            <person name="Jen D."/>
            <person name="Larson L."/>
            <person name="Mehta T."/>
            <person name="Park D."/>
            <person name="Pearson M."/>
            <person name="Roberts A."/>
            <person name="Saif S."/>
            <person name="Shenoy N."/>
            <person name="Sisk P."/>
            <person name="Stolte C."/>
            <person name="Sykes S."/>
            <person name="Thomson T."/>
            <person name="Walk T."/>
            <person name="White J."/>
            <person name="Yandava C."/>
            <person name="Burger G."/>
            <person name="Gray M.W."/>
            <person name="Holland P.W.H."/>
            <person name="King N."/>
            <person name="Lang F.B.F."/>
            <person name="Roger A.J."/>
            <person name="Ruiz-Trillo I."/>
            <person name="Lander E."/>
            <person name="Nusbaum C."/>
        </authorList>
    </citation>
    <scope>NUCLEOTIDE SEQUENCE [LARGE SCALE GENOMIC DNA]</scope>
    <source>
        <strain evidence="2 3">ATCC 50062</strain>
    </source>
</reference>
<feature type="region of interest" description="Disordered" evidence="1">
    <location>
        <begin position="772"/>
        <end position="804"/>
    </location>
</feature>
<gene>
    <name evidence="2" type="ORF">AMSG_05850</name>
</gene>
<feature type="compositionally biased region" description="Gly residues" evidence="1">
    <location>
        <begin position="911"/>
        <end position="920"/>
    </location>
</feature>
<feature type="compositionally biased region" description="Basic and acidic residues" evidence="1">
    <location>
        <begin position="438"/>
        <end position="455"/>
    </location>
</feature>
<feature type="compositionally biased region" description="Low complexity" evidence="1">
    <location>
        <begin position="502"/>
        <end position="514"/>
    </location>
</feature>
<feature type="compositionally biased region" description="Polar residues" evidence="1">
    <location>
        <begin position="1018"/>
        <end position="1037"/>
    </location>
</feature>
<organism evidence="2 3">
    <name type="scientific">Thecamonas trahens ATCC 50062</name>
    <dbReference type="NCBI Taxonomy" id="461836"/>
    <lineage>
        <taxon>Eukaryota</taxon>
        <taxon>Apusozoa</taxon>
        <taxon>Apusomonadida</taxon>
        <taxon>Apusomonadidae</taxon>
        <taxon>Thecamonas</taxon>
    </lineage>
</organism>
<feature type="region of interest" description="Disordered" evidence="1">
    <location>
        <begin position="1172"/>
        <end position="1192"/>
    </location>
</feature>
<dbReference type="AlphaFoldDB" id="A0A0L0DCP1"/>
<feature type="region of interest" description="Disordered" evidence="1">
    <location>
        <begin position="1"/>
        <end position="58"/>
    </location>
</feature>
<feature type="compositionally biased region" description="Basic and acidic residues" evidence="1">
    <location>
        <begin position="782"/>
        <end position="804"/>
    </location>
</feature>
<dbReference type="Proteomes" id="UP000054408">
    <property type="component" value="Unassembled WGS sequence"/>
</dbReference>
<feature type="compositionally biased region" description="Basic and acidic residues" evidence="1">
    <location>
        <begin position="1183"/>
        <end position="1192"/>
    </location>
</feature>
<feature type="compositionally biased region" description="Polar residues" evidence="1">
    <location>
        <begin position="525"/>
        <end position="544"/>
    </location>
</feature>
<accession>A0A0L0DCP1</accession>
<feature type="compositionally biased region" description="Basic and acidic residues" evidence="1">
    <location>
        <begin position="1083"/>
        <end position="1100"/>
    </location>
</feature>
<keyword evidence="3" id="KW-1185">Reference proteome</keyword>
<dbReference type="Gene3D" id="1.20.1170.10">
    <property type="match status" value="1"/>
</dbReference>
<feature type="compositionally biased region" description="Low complexity" evidence="1">
    <location>
        <begin position="486"/>
        <end position="495"/>
    </location>
</feature>
<protein>
    <submittedName>
        <fullName evidence="2">Uncharacterized protein</fullName>
    </submittedName>
</protein>
<feature type="region of interest" description="Disordered" evidence="1">
    <location>
        <begin position="149"/>
        <end position="619"/>
    </location>
</feature>
<feature type="compositionally biased region" description="Basic and acidic residues" evidence="1">
    <location>
        <begin position="1057"/>
        <end position="1070"/>
    </location>
</feature>
<sequence length="1216" mass="129935">MAEGYLDMSSDVDSLTSPVRGGGGGELDAAAFSRKPRIPRTPPAAASPPPGDRIGNSPEYSFAYHEELIDSPLAPSSAAWASARARLQHELQVDQKEVLASFTNATAPIPAVPDSPSALITSFSSAQDDELLDSVFEENAAYTPVKSSVYAGPSVAGSPHGGAAVGHPDDDDDETDEADNLVVQSSARRTHAADQDDDDDEEEEYDGDSGHIGNGGADSTSFDDAGSYSASPPLPTTAPPVRGGPYRVVDGEDEDDEDISDEFVIDDNKDVEAELGSPPRGPRTIDSHGNVATGTFLPSRELSRTPARVTPRGSEAAGMTLLEHAAMLQHTQAEPSSVERHHDFADHDHDPQFDARPGASSPPARGGQTAVPRLPPSPDTPLGNDQPPRLGAGVGAANTSVSAGEDELPFQSQFYVPTPTTGGVLHEDRKSLSLSPARRPEAHRALPPHVADRSSGHAGRGVAAPEPRSRKRTRSSRSGRGRRADGGVSHFSSGDVDGGGSSYSYSLGDGYYSYDDGDEYRYPTGQGQQLPFRFLQQQDLQSLREQADSVTPEHPLAAAQAQAQARMQCPGPDGPPTQGSGLARGGSPVQGGGPARGGPPPGPPSGDMVPRAQFERMRDSLEQRLQEVTGEAQELHKALEYTRSSAKAEIERLRGQLEAAAAEIDGLRAASAAGESDLAAQMTAATAKIRALSDEVAALKAGEAALKQKAASAGSEAEGLARQVTTYKEKVESLQDLVTRREVEKEDALFKLGESQTMCKRLEEQCRLLATNTDSSSSAVKRMKEEVSRMASDRDAAAADREQARDEAVALRAQMESMHAHMSRLADQAAAAEQNAASYRAALDDASSGGSAAAALESRVQELLEQNRGLRQALEQARASGGGSGPDPGMLAQLRSLQEENHALRRAASGPAGGGSGSIGMGRSRPTTSAGPGSIIGPAAYERERERPRELERGRPRERQPRGGVDEGWRPGTAPASSPPRRVRPGQAPVSPYRSTSPVRPDHSSADFGWSDPETGDRWQTSSMASFSPPKKQSSGRPHTMDGGRGGMRSMVFGDDEIGRPRRPFRDVDHVGSLLVDPQTAEPRQRGRPERRAVPERREPPPPQHPQYPGGGGPGSQVERRLRRREPQARAPQQMEPYATAASLQARMEQTGRMENQLMQFSLEKQSLESKLARIPSHPKTRREREERSAVEHRLGQVDKAISQIRFSLRDMHVIE</sequence>
<evidence type="ECO:0000256" key="1">
    <source>
        <dbReference type="SAM" id="MobiDB-lite"/>
    </source>
</evidence>